<feature type="transmembrane region" description="Helical" evidence="1">
    <location>
        <begin position="192"/>
        <end position="207"/>
    </location>
</feature>
<dbReference type="InterPro" id="IPR000326">
    <property type="entry name" value="PAP2/HPO"/>
</dbReference>
<dbReference type="Pfam" id="PF01569">
    <property type="entry name" value="PAP2"/>
    <property type="match status" value="1"/>
</dbReference>
<feature type="transmembrane region" description="Helical" evidence="1">
    <location>
        <begin position="85"/>
        <end position="106"/>
    </location>
</feature>
<dbReference type="InterPro" id="IPR036938">
    <property type="entry name" value="PAP2/HPO_sf"/>
</dbReference>
<name>A0ABZ2FG05_9MICO</name>
<keyword evidence="1" id="KW-1133">Transmembrane helix</keyword>
<organism evidence="3 4">
    <name type="scientific">Janibacter terrae</name>
    <dbReference type="NCBI Taxonomy" id="103817"/>
    <lineage>
        <taxon>Bacteria</taxon>
        <taxon>Bacillati</taxon>
        <taxon>Actinomycetota</taxon>
        <taxon>Actinomycetes</taxon>
        <taxon>Micrococcales</taxon>
        <taxon>Intrasporangiaceae</taxon>
        <taxon>Janibacter</taxon>
    </lineage>
</organism>
<reference evidence="3 4" key="1">
    <citation type="submission" date="2022-09" db="EMBL/GenBank/DDBJ databases">
        <title>Complete genome sequence of Janibacter terrae strain COS04-44, PCL-degrading bacteria isolated from oil spilled coast.</title>
        <authorList>
            <person name="Park H."/>
            <person name="Kim J.Y."/>
            <person name="An S.H."/>
            <person name="Lee C.M."/>
            <person name="Weon H.-Y."/>
        </authorList>
    </citation>
    <scope>NUCLEOTIDE SEQUENCE [LARGE SCALE GENOMIC DNA]</scope>
    <source>
        <strain evidence="3 4">COS04-44</strain>
    </source>
</reference>
<dbReference type="SMART" id="SM00014">
    <property type="entry name" value="acidPPc"/>
    <property type="match status" value="1"/>
</dbReference>
<keyword evidence="4" id="KW-1185">Reference proteome</keyword>
<evidence type="ECO:0000259" key="2">
    <source>
        <dbReference type="SMART" id="SM00014"/>
    </source>
</evidence>
<sequence>MARLPRLTSAPVLAGALVVFTLLAAGPLQPYDEMFQGYWAKHYTPNWATFLDKVPNAVAGQAVCLPVLAAVAIRLAWRHRTWHPLAVVAAAEAGFYVGIGGMKVLLGRTAPAAGEGGFWQGGPLAHGWYGIAYPSGHAAEAVLIYGAAAYLVLTYAGPDHRLRRRLTWLVGLIALNAIIVAFYLGFHWPTDLVAGLLAGGLVLRLLVDGDRALARRGLPFGWSHEIRRPEPEPAQRPQPVPVPAAVWLRAPLPRPVHSIRPLTAAWSVPIPGAQHPRPRPDRELQLH</sequence>
<accession>A0ABZ2FG05</accession>
<keyword evidence="1" id="KW-0812">Transmembrane</keyword>
<evidence type="ECO:0000313" key="3">
    <source>
        <dbReference type="EMBL" id="WWF05450.1"/>
    </source>
</evidence>
<feature type="transmembrane region" description="Helical" evidence="1">
    <location>
        <begin position="54"/>
        <end position="73"/>
    </location>
</feature>
<evidence type="ECO:0000313" key="4">
    <source>
        <dbReference type="Proteomes" id="UP001381003"/>
    </source>
</evidence>
<proteinExistence type="predicted"/>
<feature type="transmembrane region" description="Helical" evidence="1">
    <location>
        <begin position="126"/>
        <end position="153"/>
    </location>
</feature>
<dbReference type="EMBL" id="CP104874">
    <property type="protein sequence ID" value="WWF05450.1"/>
    <property type="molecule type" value="Genomic_DNA"/>
</dbReference>
<dbReference type="Gene3D" id="1.20.144.10">
    <property type="entry name" value="Phosphatidic acid phosphatase type 2/haloperoxidase"/>
    <property type="match status" value="1"/>
</dbReference>
<dbReference type="SUPFAM" id="SSF48317">
    <property type="entry name" value="Acid phosphatase/Vanadium-dependent haloperoxidase"/>
    <property type="match status" value="1"/>
</dbReference>
<feature type="domain" description="Phosphatidic acid phosphatase type 2/haloperoxidase" evidence="2">
    <location>
        <begin position="83"/>
        <end position="207"/>
    </location>
</feature>
<gene>
    <name evidence="3" type="ORF">N5P18_00830</name>
</gene>
<dbReference type="RefSeq" id="WP_068325131.1">
    <property type="nucleotide sequence ID" value="NZ_CP104874.1"/>
</dbReference>
<keyword evidence="1" id="KW-0472">Membrane</keyword>
<feature type="transmembrane region" description="Helical" evidence="1">
    <location>
        <begin position="165"/>
        <end position="186"/>
    </location>
</feature>
<evidence type="ECO:0000256" key="1">
    <source>
        <dbReference type="SAM" id="Phobius"/>
    </source>
</evidence>
<protein>
    <submittedName>
        <fullName evidence="3">Phosphatase PAP2 family protein</fullName>
    </submittedName>
</protein>
<dbReference type="Proteomes" id="UP001381003">
    <property type="component" value="Chromosome"/>
</dbReference>